<dbReference type="RefSeq" id="WP_344194703.1">
    <property type="nucleotide sequence ID" value="NZ_BAAAND010000008.1"/>
</dbReference>
<dbReference type="PANTHER" id="PTHR30055:SF234">
    <property type="entry name" value="HTH-TYPE TRANSCRIPTIONAL REGULATOR BETI"/>
    <property type="match status" value="1"/>
</dbReference>
<evidence type="ECO:0000256" key="3">
    <source>
        <dbReference type="ARBA" id="ARBA00023163"/>
    </source>
</evidence>
<keyword evidence="2 4" id="KW-0238">DNA-binding</keyword>
<keyword evidence="1" id="KW-0805">Transcription regulation</keyword>
<feature type="domain" description="HTH tetR-type" evidence="5">
    <location>
        <begin position="14"/>
        <end position="73"/>
    </location>
</feature>
<evidence type="ECO:0000313" key="7">
    <source>
        <dbReference type="Proteomes" id="UP001500190"/>
    </source>
</evidence>
<reference evidence="6 7" key="1">
    <citation type="journal article" date="2019" name="Int. J. Syst. Evol. Microbiol.">
        <title>The Global Catalogue of Microorganisms (GCM) 10K type strain sequencing project: providing services to taxonomists for standard genome sequencing and annotation.</title>
        <authorList>
            <consortium name="The Broad Institute Genomics Platform"/>
            <consortium name="The Broad Institute Genome Sequencing Center for Infectious Disease"/>
            <person name="Wu L."/>
            <person name="Ma J."/>
        </authorList>
    </citation>
    <scope>NUCLEOTIDE SEQUENCE [LARGE SCALE GENOMIC DNA]</scope>
    <source>
        <strain evidence="6 7">JCM 14304</strain>
    </source>
</reference>
<protein>
    <recommendedName>
        <fullName evidence="5">HTH tetR-type domain-containing protein</fullName>
    </recommendedName>
</protein>
<name>A0ABN2E2M3_9ACTN</name>
<keyword evidence="7" id="KW-1185">Reference proteome</keyword>
<dbReference type="SUPFAM" id="SSF46689">
    <property type="entry name" value="Homeodomain-like"/>
    <property type="match status" value="1"/>
</dbReference>
<dbReference type="InterPro" id="IPR001647">
    <property type="entry name" value="HTH_TetR"/>
</dbReference>
<evidence type="ECO:0000259" key="5">
    <source>
        <dbReference type="PROSITE" id="PS50977"/>
    </source>
</evidence>
<dbReference type="PANTHER" id="PTHR30055">
    <property type="entry name" value="HTH-TYPE TRANSCRIPTIONAL REGULATOR RUTR"/>
    <property type="match status" value="1"/>
</dbReference>
<comment type="caution">
    <text evidence="4">Lacks conserved residue(s) required for the propagation of feature annotation.</text>
</comment>
<accession>A0ABN2E2M3</accession>
<dbReference type="EMBL" id="BAAAND010000008">
    <property type="protein sequence ID" value="GAA1594442.1"/>
    <property type="molecule type" value="Genomic_DNA"/>
</dbReference>
<dbReference type="InterPro" id="IPR050109">
    <property type="entry name" value="HTH-type_TetR-like_transc_reg"/>
</dbReference>
<dbReference type="InterPro" id="IPR009057">
    <property type="entry name" value="Homeodomain-like_sf"/>
</dbReference>
<gene>
    <name evidence="6" type="ORF">GCM10009742_46410</name>
</gene>
<dbReference type="Proteomes" id="UP001500190">
    <property type="component" value="Unassembled WGS sequence"/>
</dbReference>
<proteinExistence type="predicted"/>
<evidence type="ECO:0000256" key="2">
    <source>
        <dbReference type="ARBA" id="ARBA00023125"/>
    </source>
</evidence>
<dbReference type="Gene3D" id="1.10.357.10">
    <property type="entry name" value="Tetracycline Repressor, domain 2"/>
    <property type="match status" value="1"/>
</dbReference>
<organism evidence="6 7">
    <name type="scientific">Kribbella karoonensis</name>
    <dbReference type="NCBI Taxonomy" id="324851"/>
    <lineage>
        <taxon>Bacteria</taxon>
        <taxon>Bacillati</taxon>
        <taxon>Actinomycetota</taxon>
        <taxon>Actinomycetes</taxon>
        <taxon>Propionibacteriales</taxon>
        <taxon>Kribbellaceae</taxon>
        <taxon>Kribbella</taxon>
    </lineage>
</organism>
<keyword evidence="3" id="KW-0804">Transcription</keyword>
<comment type="caution">
    <text evidence="6">The sequence shown here is derived from an EMBL/GenBank/DDBJ whole genome shotgun (WGS) entry which is preliminary data.</text>
</comment>
<dbReference type="Pfam" id="PF00440">
    <property type="entry name" value="TetR_N"/>
    <property type="match status" value="1"/>
</dbReference>
<evidence type="ECO:0000256" key="1">
    <source>
        <dbReference type="ARBA" id="ARBA00023015"/>
    </source>
</evidence>
<evidence type="ECO:0000313" key="6">
    <source>
        <dbReference type="EMBL" id="GAA1594442.1"/>
    </source>
</evidence>
<dbReference type="PROSITE" id="PS50977">
    <property type="entry name" value="HTH_TETR_2"/>
    <property type="match status" value="1"/>
</dbReference>
<evidence type="ECO:0000256" key="4">
    <source>
        <dbReference type="PROSITE-ProRule" id="PRU00335"/>
    </source>
</evidence>
<sequence>MFSERVQSRAAQRETTRQRVLATAERLFRDQGFAATTIRQIAAAAGVSSGTVMAVGDKDALLVAIFDGWIGAAHRSRAGSAPAPTVDAIVALFEPFIRYFALDKGLSREYAAIIVRGAHESAIFEDLARSLLGEITSVLESAGSGDAERAARVVYFSYLGILMTVSHGTLGEPEAVDRLREVVAFVIGAAA</sequence>